<organism evidence="1 2">
    <name type="scientific">Parascaris univalens</name>
    <name type="common">Nematode worm</name>
    <dbReference type="NCBI Taxonomy" id="6257"/>
    <lineage>
        <taxon>Eukaryota</taxon>
        <taxon>Metazoa</taxon>
        <taxon>Ecdysozoa</taxon>
        <taxon>Nematoda</taxon>
        <taxon>Chromadorea</taxon>
        <taxon>Rhabditida</taxon>
        <taxon>Spirurina</taxon>
        <taxon>Ascaridomorpha</taxon>
        <taxon>Ascaridoidea</taxon>
        <taxon>Ascarididae</taxon>
        <taxon>Parascaris</taxon>
    </lineage>
</organism>
<proteinExistence type="predicted"/>
<accession>A0A915CCF2</accession>
<protein>
    <submittedName>
        <fullName evidence="2">Uncharacterized protein</fullName>
    </submittedName>
</protein>
<reference evidence="2" key="1">
    <citation type="submission" date="2022-11" db="UniProtKB">
        <authorList>
            <consortium name="WormBaseParasite"/>
        </authorList>
    </citation>
    <scope>IDENTIFICATION</scope>
</reference>
<evidence type="ECO:0000313" key="2">
    <source>
        <dbReference type="WBParaSite" id="PgR120_g001_t06"/>
    </source>
</evidence>
<evidence type="ECO:0000313" key="1">
    <source>
        <dbReference type="Proteomes" id="UP000887569"/>
    </source>
</evidence>
<sequence length="40" mass="4511">YVITKAVDSSDSLNTDVFSIQITCFISSIAEGRYQKKLIR</sequence>
<dbReference type="WBParaSite" id="PgR120_g001_t06">
    <property type="protein sequence ID" value="PgR120_g001_t06"/>
    <property type="gene ID" value="PgR120_g001"/>
</dbReference>
<keyword evidence="1" id="KW-1185">Reference proteome</keyword>
<dbReference type="Proteomes" id="UP000887569">
    <property type="component" value="Unplaced"/>
</dbReference>
<name>A0A915CCF2_PARUN</name>
<dbReference type="AlphaFoldDB" id="A0A915CCF2"/>